<dbReference type="RefSeq" id="WP_088483848.1">
    <property type="nucleotide sequence ID" value="NZ_NISI01000005.1"/>
</dbReference>
<evidence type="ECO:0000256" key="1">
    <source>
        <dbReference type="SAM" id="MobiDB-lite"/>
    </source>
</evidence>
<feature type="region of interest" description="Disordered" evidence="1">
    <location>
        <begin position="1"/>
        <end position="29"/>
    </location>
</feature>
<accession>A0A254N9X6</accession>
<protein>
    <submittedName>
        <fullName evidence="2">Uncharacterized protein</fullName>
    </submittedName>
</protein>
<organism evidence="2 3">
    <name type="scientific">Roseateles puraquae</name>
    <dbReference type="NCBI Taxonomy" id="431059"/>
    <lineage>
        <taxon>Bacteria</taxon>
        <taxon>Pseudomonadati</taxon>
        <taxon>Pseudomonadota</taxon>
        <taxon>Betaproteobacteria</taxon>
        <taxon>Burkholderiales</taxon>
        <taxon>Sphaerotilaceae</taxon>
        <taxon>Roseateles</taxon>
    </lineage>
</organism>
<dbReference type="AlphaFoldDB" id="A0A254N9X6"/>
<dbReference type="EMBL" id="NISI01000005">
    <property type="protein sequence ID" value="OWR03612.1"/>
    <property type="molecule type" value="Genomic_DNA"/>
</dbReference>
<reference evidence="2 3" key="1">
    <citation type="journal article" date="2007" name="Int. J. Syst. Evol. Microbiol.">
        <title>Description of Pelomonas aquatica sp. nov. and Pelomonas puraquae sp. nov., isolated from industrial and haemodialysis water.</title>
        <authorList>
            <person name="Gomila M."/>
            <person name="Bowien B."/>
            <person name="Falsen E."/>
            <person name="Moore E.R."/>
            <person name="Lalucat J."/>
        </authorList>
    </citation>
    <scope>NUCLEOTIDE SEQUENCE [LARGE SCALE GENOMIC DNA]</scope>
    <source>
        <strain evidence="2 3">CCUG 52769</strain>
    </source>
</reference>
<name>A0A254N9X6_9BURK</name>
<sequence>MTSVGLQCRTATEASRPGRTTGAPAPARSTCEARLNSKNLHAGVVVSFSCPAAASALQLAHSAMSLGQQGVQLVSDAAQATADVAGEVLEHGVLAGVVGAAVVGTLL</sequence>
<evidence type="ECO:0000313" key="2">
    <source>
        <dbReference type="EMBL" id="OWR03612.1"/>
    </source>
</evidence>
<evidence type="ECO:0000313" key="3">
    <source>
        <dbReference type="Proteomes" id="UP000197446"/>
    </source>
</evidence>
<feature type="compositionally biased region" description="Polar residues" evidence="1">
    <location>
        <begin position="1"/>
        <end position="13"/>
    </location>
</feature>
<keyword evidence="3" id="KW-1185">Reference proteome</keyword>
<comment type="caution">
    <text evidence="2">The sequence shown here is derived from an EMBL/GenBank/DDBJ whole genome shotgun (WGS) entry which is preliminary data.</text>
</comment>
<gene>
    <name evidence="2" type="ORF">CDO81_14070</name>
</gene>
<dbReference type="Proteomes" id="UP000197446">
    <property type="component" value="Unassembled WGS sequence"/>
</dbReference>
<proteinExistence type="predicted"/>